<sequence>MSNREECRMAAAAPALEAIAARLAGGFIHRLTPLLGIPARLICPSDEAEQAIVVAMTRAAAVQGIPAEVIDLRPAPAERLDAVTARLDGWQSGAVDSGDHAVQPLLILLGFDAFGDDTQDGPTYPFRSKFQFDRKFLWLFVGRDASRMRFLFDSYRRPLYRAAGDITPDDWQPNECREPVV</sequence>
<name>A0ABW8J2I3_9GAMM</name>
<dbReference type="EMBL" id="JADIKK010000008">
    <property type="protein sequence ID" value="MFK2876158.1"/>
    <property type="molecule type" value="Genomic_DNA"/>
</dbReference>
<proteinExistence type="predicted"/>
<dbReference type="Proteomes" id="UP001620339">
    <property type="component" value="Unassembled WGS sequence"/>
</dbReference>
<protein>
    <submittedName>
        <fullName evidence="1">Uncharacterized protein</fullName>
    </submittedName>
</protein>
<dbReference type="EMBL" id="JADIKK010000007">
    <property type="protein sequence ID" value="MFK2875705.1"/>
    <property type="molecule type" value="Genomic_DNA"/>
</dbReference>
<evidence type="ECO:0000313" key="4">
    <source>
        <dbReference type="Proteomes" id="UP001620339"/>
    </source>
</evidence>
<accession>A0ABW8J2I3</accession>
<comment type="caution">
    <text evidence="1">The sequence shown here is derived from an EMBL/GenBank/DDBJ whole genome shotgun (WGS) entry which is preliminary data.</text>
</comment>
<dbReference type="EMBL" id="JADIKK010000008">
    <property type="protein sequence ID" value="MFK2879724.1"/>
    <property type="molecule type" value="Genomic_DNA"/>
</dbReference>
<gene>
    <name evidence="1" type="ORF">ISP25_01285</name>
    <name evidence="2" type="ORF">ISP25_03645</name>
    <name evidence="3" type="ORF">ISP25_21905</name>
</gene>
<keyword evidence="4" id="KW-1185">Reference proteome</keyword>
<reference evidence="1 4" key="1">
    <citation type="submission" date="2020-10" db="EMBL/GenBank/DDBJ databases">
        <title>Phylogeny of dyella-like bacteria.</title>
        <authorList>
            <person name="Fu J."/>
        </authorList>
    </citation>
    <scope>NUCLEOTIDE SEQUENCE [LARGE SCALE GENOMIC DNA]</scope>
    <source>
        <strain evidence="1 4">KACC 19113</strain>
    </source>
</reference>
<dbReference type="RefSeq" id="WP_404611736.1">
    <property type="nucleotide sequence ID" value="NZ_JADIKK010000007.1"/>
</dbReference>
<evidence type="ECO:0000313" key="3">
    <source>
        <dbReference type="EMBL" id="MFK2879724.1"/>
    </source>
</evidence>
<evidence type="ECO:0000313" key="1">
    <source>
        <dbReference type="EMBL" id="MFK2875705.1"/>
    </source>
</evidence>
<evidence type="ECO:0000313" key="2">
    <source>
        <dbReference type="EMBL" id="MFK2876158.1"/>
    </source>
</evidence>
<organism evidence="1 4">
    <name type="scientific">Rhodanobacter hydrolyticus</name>
    <dbReference type="NCBI Taxonomy" id="2250595"/>
    <lineage>
        <taxon>Bacteria</taxon>
        <taxon>Pseudomonadati</taxon>
        <taxon>Pseudomonadota</taxon>
        <taxon>Gammaproteobacteria</taxon>
        <taxon>Lysobacterales</taxon>
        <taxon>Rhodanobacteraceae</taxon>
        <taxon>Rhodanobacter</taxon>
    </lineage>
</organism>